<evidence type="ECO:0000256" key="6">
    <source>
        <dbReference type="ARBA" id="ARBA00023136"/>
    </source>
</evidence>
<feature type="chain" id="PRO_5043033980" description="SUN-like protein 1" evidence="13">
    <location>
        <begin position="18"/>
        <end position="624"/>
    </location>
</feature>
<keyword evidence="3 13" id="KW-0732">Signal</keyword>
<evidence type="ECO:0000256" key="10">
    <source>
        <dbReference type="ARBA" id="ARBA00075366"/>
    </source>
</evidence>
<dbReference type="FunFam" id="2.60.120.260:FF:000099">
    <property type="entry name" value="Uncharacterized protein, isoform C"/>
    <property type="match status" value="1"/>
</dbReference>
<organism evidence="15 16">
    <name type="scientific">Arxiozyma heterogenica</name>
    <dbReference type="NCBI Taxonomy" id="278026"/>
    <lineage>
        <taxon>Eukaryota</taxon>
        <taxon>Fungi</taxon>
        <taxon>Dikarya</taxon>
        <taxon>Ascomycota</taxon>
        <taxon>Saccharomycotina</taxon>
        <taxon>Saccharomycetes</taxon>
        <taxon>Saccharomycetales</taxon>
        <taxon>Saccharomycetaceae</taxon>
        <taxon>Arxiozyma</taxon>
    </lineage>
</organism>
<evidence type="ECO:0000256" key="3">
    <source>
        <dbReference type="ARBA" id="ARBA00022729"/>
    </source>
</evidence>
<dbReference type="EMBL" id="JAWIZZ010000047">
    <property type="protein sequence ID" value="KAK5779605.1"/>
    <property type="molecule type" value="Genomic_DNA"/>
</dbReference>
<dbReference type="GO" id="GO:0034975">
    <property type="term" value="P:protein folding in endoplasmic reticulum"/>
    <property type="evidence" value="ECO:0007669"/>
    <property type="project" value="TreeGrafter"/>
</dbReference>
<dbReference type="AlphaFoldDB" id="A0AAN7WLF3"/>
<dbReference type="Gene3D" id="2.60.120.260">
    <property type="entry name" value="Galactose-binding domain-like"/>
    <property type="match status" value="1"/>
</dbReference>
<dbReference type="InterPro" id="IPR012919">
    <property type="entry name" value="SUN_dom"/>
</dbReference>
<keyword evidence="16" id="KW-1185">Reference proteome</keyword>
<feature type="domain" description="SUN" evidence="14">
    <location>
        <begin position="116"/>
        <end position="287"/>
    </location>
</feature>
<evidence type="ECO:0000256" key="7">
    <source>
        <dbReference type="ARBA" id="ARBA00023180"/>
    </source>
</evidence>
<gene>
    <name evidence="15" type="ORF">RI543_003497</name>
</gene>
<comment type="subunit">
    <text evidence="9">Interacts with EMP65.</text>
</comment>
<comment type="caution">
    <text evidence="15">The sequence shown here is derived from an EMBL/GenBank/DDBJ whole genome shotgun (WGS) entry which is preliminary data.</text>
</comment>
<feature type="region of interest" description="Disordered" evidence="11">
    <location>
        <begin position="335"/>
        <end position="355"/>
    </location>
</feature>
<evidence type="ECO:0000313" key="16">
    <source>
        <dbReference type="Proteomes" id="UP001306508"/>
    </source>
</evidence>
<name>A0AAN7WLF3_9SACH</name>
<evidence type="ECO:0000259" key="14">
    <source>
        <dbReference type="PROSITE" id="PS51469"/>
    </source>
</evidence>
<dbReference type="PROSITE" id="PS51469">
    <property type="entry name" value="SUN"/>
    <property type="match status" value="1"/>
</dbReference>
<evidence type="ECO:0000256" key="1">
    <source>
        <dbReference type="ARBA" id="ARBA00004115"/>
    </source>
</evidence>
<keyword evidence="5 12" id="KW-1133">Transmembrane helix</keyword>
<dbReference type="GO" id="GO:0005789">
    <property type="term" value="C:endoplasmic reticulum membrane"/>
    <property type="evidence" value="ECO:0007669"/>
    <property type="project" value="UniProtKB-SubCell"/>
</dbReference>
<keyword evidence="6 12" id="KW-0472">Membrane</keyword>
<protein>
    <recommendedName>
        <fullName evidence="10">SUN-like protein 1</fullName>
    </recommendedName>
</protein>
<evidence type="ECO:0000256" key="4">
    <source>
        <dbReference type="ARBA" id="ARBA00022824"/>
    </source>
</evidence>
<dbReference type="InterPro" id="IPR008979">
    <property type="entry name" value="Galactose-bd-like_sf"/>
</dbReference>
<dbReference type="PANTHER" id="PTHR12953:SF0">
    <property type="entry name" value="SUN DOMAIN-CONTAINING OSSIFICATION FACTOR"/>
    <property type="match status" value="1"/>
</dbReference>
<evidence type="ECO:0000256" key="11">
    <source>
        <dbReference type="SAM" id="MobiDB-lite"/>
    </source>
</evidence>
<accession>A0AAN7WLF3</accession>
<evidence type="ECO:0000256" key="13">
    <source>
        <dbReference type="SAM" id="SignalP"/>
    </source>
</evidence>
<dbReference type="PANTHER" id="PTHR12953">
    <property type="entry name" value="MEMBRANE PROTEIN CH1 RELATED"/>
    <property type="match status" value="1"/>
</dbReference>
<feature type="signal peptide" evidence="13">
    <location>
        <begin position="1"/>
        <end position="17"/>
    </location>
</feature>
<keyword evidence="2 12" id="KW-0812">Transmembrane</keyword>
<reference evidence="16" key="1">
    <citation type="submission" date="2023-07" db="EMBL/GenBank/DDBJ databases">
        <title>A draft genome of Kazachstania heterogenica Y-27499.</title>
        <authorList>
            <person name="Donic C."/>
            <person name="Kralova J.S."/>
            <person name="Fidel L."/>
            <person name="Ben-Dor S."/>
            <person name="Jung S."/>
        </authorList>
    </citation>
    <scope>NUCLEOTIDE SEQUENCE [LARGE SCALE GENOMIC DNA]</scope>
    <source>
        <strain evidence="16">Y27499</strain>
    </source>
</reference>
<dbReference type="InterPro" id="IPR045120">
    <property type="entry name" value="Suco/Slp1-like"/>
</dbReference>
<keyword evidence="7" id="KW-0325">Glycoprotein</keyword>
<evidence type="ECO:0000256" key="12">
    <source>
        <dbReference type="SAM" id="Phobius"/>
    </source>
</evidence>
<proteinExistence type="inferred from homology"/>
<evidence type="ECO:0000313" key="15">
    <source>
        <dbReference type="EMBL" id="KAK5779605.1"/>
    </source>
</evidence>
<evidence type="ECO:0000256" key="5">
    <source>
        <dbReference type="ARBA" id="ARBA00022989"/>
    </source>
</evidence>
<comment type="subcellular location">
    <subcellularLocation>
        <location evidence="1">Endoplasmic reticulum membrane</location>
        <topology evidence="1">Single-pass type I membrane protein</topology>
    </subcellularLocation>
</comment>
<dbReference type="SUPFAM" id="SSF49785">
    <property type="entry name" value="Galactose-binding domain-like"/>
    <property type="match status" value="1"/>
</dbReference>
<feature type="transmembrane region" description="Helical" evidence="12">
    <location>
        <begin position="580"/>
        <end position="601"/>
    </location>
</feature>
<dbReference type="Proteomes" id="UP001306508">
    <property type="component" value="Unassembled WGS sequence"/>
</dbReference>
<keyword evidence="4" id="KW-0256">Endoplasmic reticulum</keyword>
<dbReference type="Pfam" id="PF07738">
    <property type="entry name" value="Sad1_UNC"/>
    <property type="match status" value="1"/>
</dbReference>
<sequence length="624" mass="72593">MFIAYLIILCYCTIALTDIVDLLISTNDTRSLENESLITPVENIASKLDKIANKSVDLEYFKQESFANNSDTFLSFDEWKKIKEQEIINNQKFIDRSLDIRTGVDTSCYGEKECVGEEMEIDLNLFSSSDYPNTEPEGKIYNDKFNYASLDCAATIVKTNSEASGASSILIENKDKYLLNLCSAPNQFFIIELCEDILVEQIVMANFEYFSSNFKNFVVSVSDRFPVPRNGWTKLGEFKGTNSKSLQRFNISNPQIWAKYLRIEILNHYDDEFYCPISLIRVHGKTMMDEFKSQVLEDQKQGSSLEKQIVNNNANGIDTNETNAANREYELIETTKRESDTTRSEPSSTKSIKSKMTERKYIMESDLLDEPNNWPYINAENKTLIPQLPDPMEWYESILEPLRFEEFLKELSPDLFNCDPSEREISHNLSSSNLIAKVINNTNMTNTLGRNGTDVLKKLSPIASTSSPEDSIFRNIIRRINFLENNSTMIILYVEEQSKLLSKSFHQLETIYLNRFDHLVSTFNVTVMNNINILKEFAKQLKEESLILLEEQKRNNEDFNNKNQYRIQKLEEDIRFQRKMLILFIFILLFMCYHQTIKYLLYKRKLNTNKAEISKILKINDHEH</sequence>
<comment type="similarity">
    <text evidence="8">Belongs to the SLP1 family.</text>
</comment>
<evidence type="ECO:0000256" key="8">
    <source>
        <dbReference type="ARBA" id="ARBA00061226"/>
    </source>
</evidence>
<evidence type="ECO:0000256" key="2">
    <source>
        <dbReference type="ARBA" id="ARBA00022692"/>
    </source>
</evidence>
<evidence type="ECO:0000256" key="9">
    <source>
        <dbReference type="ARBA" id="ARBA00064635"/>
    </source>
</evidence>